<evidence type="ECO:0000313" key="2">
    <source>
        <dbReference type="EMBL" id="AHH18977.1"/>
    </source>
</evidence>
<reference evidence="2 3" key="1">
    <citation type="journal article" date="2014" name="Appl. Environ. Microbiol.">
        <title>Insights into the Microbial Degradation of Rubber and Gutta-Percha by Analysis of the Complete Genome of Nocardia nova SH22a.</title>
        <authorList>
            <person name="Luo Q."/>
            <person name="Hiessl S."/>
            <person name="Poehlein A."/>
            <person name="Daniel R."/>
            <person name="Steinbuchel A."/>
        </authorList>
    </citation>
    <scope>NUCLEOTIDE SEQUENCE [LARGE SCALE GENOMIC DNA]</scope>
    <source>
        <strain evidence="2">SH22a</strain>
    </source>
</reference>
<dbReference type="EMBL" id="CP006850">
    <property type="protein sequence ID" value="AHH18977.1"/>
    <property type="molecule type" value="Genomic_DNA"/>
</dbReference>
<accession>W5TIB0</accession>
<name>W5TIB0_9NOCA</name>
<gene>
    <name evidence="2" type="ORF">NONO_c41930</name>
</gene>
<dbReference type="RefSeq" id="WP_025350393.1">
    <property type="nucleotide sequence ID" value="NZ_CP006850.1"/>
</dbReference>
<sequence length="125" mass="13611">MNFADEEEPDARAMGYVCLDLMKTVTGFDLAARRIAARLGYVYIGLSRSSSLIVPEALPGFVAEHEIELLIVPHIAHLRGRVPAELAEVTDIHDLATGHTWEREGAYAPDTGHRPNPLAVPPGES</sequence>
<dbReference type="AlphaFoldDB" id="W5TIB0"/>
<dbReference type="OrthoDB" id="4556355at2"/>
<protein>
    <submittedName>
        <fullName evidence="2">Uncharacterized protein</fullName>
    </submittedName>
</protein>
<dbReference type="PATRIC" id="fig|1415166.3.peg.4306"/>
<dbReference type="STRING" id="1415166.NONO_c41930"/>
<proteinExistence type="predicted"/>
<feature type="region of interest" description="Disordered" evidence="1">
    <location>
        <begin position="103"/>
        <end position="125"/>
    </location>
</feature>
<dbReference type="eggNOG" id="ENOG5031G0P">
    <property type="taxonomic scope" value="Bacteria"/>
</dbReference>
<dbReference type="KEGG" id="nno:NONO_c41930"/>
<evidence type="ECO:0000313" key="3">
    <source>
        <dbReference type="Proteomes" id="UP000019150"/>
    </source>
</evidence>
<dbReference type="HOGENOM" id="CLU_2082363_0_0_11"/>
<dbReference type="Proteomes" id="UP000019150">
    <property type="component" value="Chromosome"/>
</dbReference>
<organism evidence="2 3">
    <name type="scientific">Nocardia nova SH22a</name>
    <dbReference type="NCBI Taxonomy" id="1415166"/>
    <lineage>
        <taxon>Bacteria</taxon>
        <taxon>Bacillati</taxon>
        <taxon>Actinomycetota</taxon>
        <taxon>Actinomycetes</taxon>
        <taxon>Mycobacteriales</taxon>
        <taxon>Nocardiaceae</taxon>
        <taxon>Nocardia</taxon>
    </lineage>
</organism>
<keyword evidence="3" id="KW-1185">Reference proteome</keyword>
<evidence type="ECO:0000256" key="1">
    <source>
        <dbReference type="SAM" id="MobiDB-lite"/>
    </source>
</evidence>